<name>A0AAW1LUM4_POPJA</name>
<evidence type="ECO:0000313" key="2">
    <source>
        <dbReference type="EMBL" id="KAK9737416.1"/>
    </source>
</evidence>
<evidence type="ECO:0000313" key="3">
    <source>
        <dbReference type="Proteomes" id="UP001458880"/>
    </source>
</evidence>
<dbReference type="AlphaFoldDB" id="A0AAW1LUM4"/>
<feature type="coiled-coil region" evidence="1">
    <location>
        <begin position="159"/>
        <end position="193"/>
    </location>
</feature>
<accession>A0AAW1LUM4</accession>
<protein>
    <submittedName>
        <fullName evidence="2">Uncharacterized protein</fullName>
    </submittedName>
</protein>
<keyword evidence="3" id="KW-1185">Reference proteome</keyword>
<proteinExistence type="predicted"/>
<feature type="coiled-coil region" evidence="1">
    <location>
        <begin position="82"/>
        <end position="109"/>
    </location>
</feature>
<sequence length="194" mass="22510">MDDTGDAKEPVNDNSKHVIEEVLSKDCRKFVLCYEKKDAKEPVNDNSKHVIEEVLSKDCRKFVLCYEKKSAEQDNDFASALLRHAIQNNSAENEDVESIENNLAEDENVQERLSVSLDNVEAHYDELHNAKKRKHMWDSVSNELGEKPNINSPHAVKIKDEYLQGKMQYKQQKLQLEERKVKALEELVALRRMK</sequence>
<gene>
    <name evidence="2" type="ORF">QE152_g10754</name>
</gene>
<organism evidence="2 3">
    <name type="scientific">Popillia japonica</name>
    <name type="common">Japanese beetle</name>
    <dbReference type="NCBI Taxonomy" id="7064"/>
    <lineage>
        <taxon>Eukaryota</taxon>
        <taxon>Metazoa</taxon>
        <taxon>Ecdysozoa</taxon>
        <taxon>Arthropoda</taxon>
        <taxon>Hexapoda</taxon>
        <taxon>Insecta</taxon>
        <taxon>Pterygota</taxon>
        <taxon>Neoptera</taxon>
        <taxon>Endopterygota</taxon>
        <taxon>Coleoptera</taxon>
        <taxon>Polyphaga</taxon>
        <taxon>Scarabaeiformia</taxon>
        <taxon>Scarabaeidae</taxon>
        <taxon>Rutelinae</taxon>
        <taxon>Popillia</taxon>
    </lineage>
</organism>
<reference evidence="2 3" key="1">
    <citation type="journal article" date="2024" name="BMC Genomics">
        <title>De novo assembly and annotation of Popillia japonica's genome with initial clues to its potential as an invasive pest.</title>
        <authorList>
            <person name="Cucini C."/>
            <person name="Boschi S."/>
            <person name="Funari R."/>
            <person name="Cardaioli E."/>
            <person name="Iannotti N."/>
            <person name="Marturano G."/>
            <person name="Paoli F."/>
            <person name="Bruttini M."/>
            <person name="Carapelli A."/>
            <person name="Frati F."/>
            <person name="Nardi F."/>
        </authorList>
    </citation>
    <scope>NUCLEOTIDE SEQUENCE [LARGE SCALE GENOMIC DNA]</scope>
    <source>
        <strain evidence="2">DMR45628</strain>
    </source>
</reference>
<comment type="caution">
    <text evidence="2">The sequence shown here is derived from an EMBL/GenBank/DDBJ whole genome shotgun (WGS) entry which is preliminary data.</text>
</comment>
<dbReference type="Proteomes" id="UP001458880">
    <property type="component" value="Unassembled WGS sequence"/>
</dbReference>
<evidence type="ECO:0000256" key="1">
    <source>
        <dbReference type="SAM" id="Coils"/>
    </source>
</evidence>
<dbReference type="EMBL" id="JASPKY010000100">
    <property type="protein sequence ID" value="KAK9737416.1"/>
    <property type="molecule type" value="Genomic_DNA"/>
</dbReference>
<keyword evidence="1" id="KW-0175">Coiled coil</keyword>